<reference evidence="3" key="1">
    <citation type="journal article" date="2006" name="Proc. Natl. Acad. Sci. U.S.A.">
        <title>The complete genome of Rhodococcus sp. RHA1 provides insights into a catabolic powerhouse.</title>
        <authorList>
            <person name="McLeod M.P."/>
            <person name="Warren R.L."/>
            <person name="Hsiao W.W.L."/>
            <person name="Araki N."/>
            <person name="Myhre M."/>
            <person name="Fernandes C."/>
            <person name="Miyazawa D."/>
            <person name="Wong W."/>
            <person name="Lillquist A.L."/>
            <person name="Wang D."/>
            <person name="Dosanjh M."/>
            <person name="Hara H."/>
            <person name="Petrescu A."/>
            <person name="Morin R.D."/>
            <person name="Yang G."/>
            <person name="Stott J.M."/>
            <person name="Schein J.E."/>
            <person name="Shin H."/>
            <person name="Smailus D."/>
            <person name="Siddiqui A.S."/>
            <person name="Marra M.A."/>
            <person name="Jones S.J.M."/>
            <person name="Holt R."/>
            <person name="Brinkman F.S.L."/>
            <person name="Miyauchi K."/>
            <person name="Fukuda M."/>
            <person name="Davies J.E."/>
            <person name="Mohn W.W."/>
            <person name="Eltis L.D."/>
        </authorList>
    </citation>
    <scope>NUCLEOTIDE SEQUENCE [LARGE SCALE GENOMIC DNA]</scope>
    <source>
        <strain evidence="3">RHA1</strain>
    </source>
</reference>
<keyword evidence="2" id="KW-0614">Plasmid</keyword>
<dbReference type="Proteomes" id="UP000008710">
    <property type="component" value="Plasmid pRHL3"/>
</dbReference>
<dbReference type="HOGENOM" id="CLU_1487953_0_0_11"/>
<geneLocation type="plasmid" evidence="2 3">
    <name>pRHL3</name>
</geneLocation>
<dbReference type="AlphaFoldDB" id="Q0RVE7"/>
<feature type="region of interest" description="Disordered" evidence="1">
    <location>
        <begin position="103"/>
        <end position="128"/>
    </location>
</feature>
<evidence type="ECO:0000313" key="2">
    <source>
        <dbReference type="EMBL" id="ABH00739.1"/>
    </source>
</evidence>
<feature type="compositionally biased region" description="Basic and acidic residues" evidence="1">
    <location>
        <begin position="144"/>
        <end position="157"/>
    </location>
</feature>
<gene>
    <name evidence="2" type="ordered locus">RHA1_ro11092</name>
</gene>
<dbReference type="EMBL" id="CP000434">
    <property type="protein sequence ID" value="ABH00739.1"/>
    <property type="molecule type" value="Genomic_DNA"/>
</dbReference>
<sequence length="181" mass="20514">MTRPWGWVRAWQAVNLGHSRLPRLRRLRVGFESGVRGKLLAYNLTPDAPPATGRRLPMTTAPRSAIRLRELDRMVEDAEFTRARNDLERAFPRTTVPEVSEHKRRELLIPDSVRLPPSSRQRSAVRQQTPGAVIVAEGRLHRGAEPDRHRGALEHRRGSAVGRRITFRGPDPTLESARSSC</sequence>
<proteinExistence type="predicted"/>
<dbReference type="KEGG" id="rha:RHA1_ro11092"/>
<name>Q0RVE7_RHOJR</name>
<evidence type="ECO:0000313" key="3">
    <source>
        <dbReference type="Proteomes" id="UP000008710"/>
    </source>
</evidence>
<accession>Q0RVE7</accession>
<evidence type="ECO:0000256" key="1">
    <source>
        <dbReference type="SAM" id="MobiDB-lite"/>
    </source>
</evidence>
<feature type="compositionally biased region" description="Polar residues" evidence="1">
    <location>
        <begin position="118"/>
        <end position="128"/>
    </location>
</feature>
<organism evidence="2 3">
    <name type="scientific">Rhodococcus jostii (strain RHA1)</name>
    <dbReference type="NCBI Taxonomy" id="101510"/>
    <lineage>
        <taxon>Bacteria</taxon>
        <taxon>Bacillati</taxon>
        <taxon>Actinomycetota</taxon>
        <taxon>Actinomycetes</taxon>
        <taxon>Mycobacteriales</taxon>
        <taxon>Nocardiaceae</taxon>
        <taxon>Rhodococcus</taxon>
    </lineage>
</organism>
<feature type="region of interest" description="Disordered" evidence="1">
    <location>
        <begin position="144"/>
        <end position="181"/>
    </location>
</feature>
<protein>
    <submittedName>
        <fullName evidence="2">Uncharacterized protein</fullName>
    </submittedName>
</protein>